<dbReference type="Proteomes" id="UP000653343">
    <property type="component" value="Unassembled WGS sequence"/>
</dbReference>
<dbReference type="InterPro" id="IPR008979">
    <property type="entry name" value="Galactose-bd-like_sf"/>
</dbReference>
<protein>
    <recommendedName>
        <fullName evidence="4">Alpha-L-arabinofuranosidase C-terminal domain-containing protein</fullName>
    </recommendedName>
</protein>
<feature type="signal peptide" evidence="1">
    <location>
        <begin position="1"/>
        <end position="24"/>
    </location>
</feature>
<reference evidence="3" key="1">
    <citation type="journal article" date="2019" name="Int. J. Syst. Evol. Microbiol.">
        <title>The Global Catalogue of Microorganisms (GCM) 10K type strain sequencing project: providing services to taxonomists for standard genome sequencing and annotation.</title>
        <authorList>
            <consortium name="The Broad Institute Genomics Platform"/>
            <consortium name="The Broad Institute Genome Sequencing Center for Infectious Disease"/>
            <person name="Wu L."/>
            <person name="Ma J."/>
        </authorList>
    </citation>
    <scope>NUCLEOTIDE SEQUENCE [LARGE SCALE GENOMIC DNA]</scope>
    <source>
        <strain evidence="3">KCTC 23917</strain>
    </source>
</reference>
<keyword evidence="3" id="KW-1185">Reference proteome</keyword>
<dbReference type="Gene3D" id="2.60.120.260">
    <property type="entry name" value="Galactose-binding domain-like"/>
    <property type="match status" value="1"/>
</dbReference>
<dbReference type="PANTHER" id="PTHR31776">
    <property type="entry name" value="ALPHA-L-ARABINOFURANOSIDASE 1"/>
    <property type="match status" value="1"/>
</dbReference>
<evidence type="ECO:0000313" key="3">
    <source>
        <dbReference type="Proteomes" id="UP000653343"/>
    </source>
</evidence>
<organism evidence="2 3">
    <name type="scientific">Undibacterium squillarum</name>
    <dbReference type="NCBI Taxonomy" id="1131567"/>
    <lineage>
        <taxon>Bacteria</taxon>
        <taxon>Pseudomonadati</taxon>
        <taxon>Pseudomonadota</taxon>
        <taxon>Betaproteobacteria</taxon>
        <taxon>Burkholderiales</taxon>
        <taxon>Oxalobacteraceae</taxon>
        <taxon>Undibacterium</taxon>
    </lineage>
</organism>
<comment type="caution">
    <text evidence="2">The sequence shown here is derived from an EMBL/GenBank/DDBJ whole genome shotgun (WGS) entry which is preliminary data.</text>
</comment>
<dbReference type="EMBL" id="BMYU01000002">
    <property type="protein sequence ID" value="GGX36534.1"/>
    <property type="molecule type" value="Genomic_DNA"/>
</dbReference>
<accession>A0ABQ2XVP7</accession>
<sequence>MSHHSLKAMLILISLFFFSDCANATELKRGMKMVQADVPGIGLNLGAWGSWGADQLMHNVIKNPGFEPVRDRTLVVISAIQGDRVLDDTGWLKRAPNFWSGGNYYVLTGVASGKQGRVLTSGQTDKEKPDGFLLSPFPAGLGVGDCIMLETETLQPGIPMWWSHGRIVSTEISEREPGRPKNQVARLHAQMTPVQLISYLDTISERGGKLLPVTGKWYFSVWVKKKSKNASLKVKFQRQRSRPFLDVQIEPESEWKKFEFEFSAQDNGPKGSLELIFSVEHGEVLLDDVQLSPLAESKTGFDAEVVRLLHALKPGYLRDWQGQLGDSFANRVAPVFERKPTRYRPGDSETLFLYGLDEFMRLCAEIGAQPWVTGSGLWRDDEWEALAHYLRKARQQWGFKEVLVEFGNENWNTIFRPGAYTNQNDLIQRSNRAFAILREKSGNPEWLKTVLGAQYVNAGNWQLLALKSKYASHITVAPYFLYKLDTDNLAEAENALFRENEQMLIKNISTLAAGKHVNVYEVNFHTTSGTASADTKNQVLTNAASGVALAKRLMQTTLSGVREQAVYSLSGLDTYDDQRRLIKLFGITSVLRPATLRPTGQALLLLNRMMVGDIYPVSCESSSDDCSYLTGIWSVYKGQPGVALASSSAKTIHAEIQLPCQGQAELLLLNGSQLQSGENNENSEQRGKDALTVRASAFPCGKKQLTIPAYSLLVISSK</sequence>
<evidence type="ECO:0008006" key="4">
    <source>
        <dbReference type="Google" id="ProtNLM"/>
    </source>
</evidence>
<dbReference type="RefSeq" id="WP_189356226.1">
    <property type="nucleotide sequence ID" value="NZ_BMYU01000002.1"/>
</dbReference>
<keyword evidence="1" id="KW-0732">Signal</keyword>
<dbReference type="PANTHER" id="PTHR31776:SF0">
    <property type="entry name" value="ALPHA-L-ARABINOFURANOSIDASE 1"/>
    <property type="match status" value="1"/>
</dbReference>
<name>A0ABQ2XVP7_9BURK</name>
<feature type="chain" id="PRO_5045708871" description="Alpha-L-arabinofuranosidase C-terminal domain-containing protein" evidence="1">
    <location>
        <begin position="25"/>
        <end position="718"/>
    </location>
</feature>
<gene>
    <name evidence="2" type="ORF">GCM10010946_12940</name>
</gene>
<dbReference type="SUPFAM" id="SSF51445">
    <property type="entry name" value="(Trans)glycosidases"/>
    <property type="match status" value="1"/>
</dbReference>
<dbReference type="InterPro" id="IPR017853">
    <property type="entry name" value="GH"/>
</dbReference>
<proteinExistence type="predicted"/>
<dbReference type="InterPro" id="IPR051563">
    <property type="entry name" value="Glycosyl_Hydrolase_51"/>
</dbReference>
<evidence type="ECO:0000313" key="2">
    <source>
        <dbReference type="EMBL" id="GGX36534.1"/>
    </source>
</evidence>
<dbReference type="Gene3D" id="3.20.20.80">
    <property type="entry name" value="Glycosidases"/>
    <property type="match status" value="1"/>
</dbReference>
<evidence type="ECO:0000256" key="1">
    <source>
        <dbReference type="SAM" id="SignalP"/>
    </source>
</evidence>
<dbReference type="SUPFAM" id="SSF49785">
    <property type="entry name" value="Galactose-binding domain-like"/>
    <property type="match status" value="1"/>
</dbReference>